<evidence type="ECO:0000256" key="3">
    <source>
        <dbReference type="SAM" id="MobiDB-lite"/>
    </source>
</evidence>
<dbReference type="PRINTS" id="PR00862">
    <property type="entry name" value="PROLIGOPTASE"/>
</dbReference>
<feature type="signal peptide" evidence="4">
    <location>
        <begin position="1"/>
        <end position="23"/>
    </location>
</feature>
<dbReference type="InterPro" id="IPR011042">
    <property type="entry name" value="6-blade_b-propeller_TolB-like"/>
</dbReference>
<keyword evidence="1 6" id="KW-0378">Hydrolase</keyword>
<accession>A0ABT6J631</accession>
<protein>
    <submittedName>
        <fullName evidence="6">S9 family peptidase</fullName>
        <ecNumber evidence="6">3.4.-.-</ecNumber>
    </submittedName>
</protein>
<sequence length="657" mass="71069">MKHLLSIALLSAALLPACSPSSPGDSAAAADAVVAPPPRHDIERLMAFDEIAGLDFSPDGELLLFTSKRSGVANLYVMPLAGGGAEALTDSDETVTAIGWFPDGERVLYASDRGGDELHHLYVREADGGTRDLTPGDRLKARFVAWAADGASFFAVTNERDPRHFDLYEYSTADYARRRLFTNDAAYQVHAVSADRGLVALSRIHDNAHTDCFVHQVEGRRMRRLNEAGRRIACVPQAFSPDGRHLFLTSDEGGEFSRLERLELESGERTTVLAADWDVTGARLSADGSRLAAFVNHDARTVVHLFHTDTLEPLQVLDAAPATIAEFALARDGSIATVESAGDMPGDLRLYPAGATAPVRLVDSLPPGIPAEDLVQGRVVRFHSHDGVIVPGILYVPKGIAEGETRPAAVWVHGGPGGESRIGFKPMVQYLVNHGYVIYEINNRGSSGSGKSFYHLDDGRHGEADLDDVVASRQMLVDTGLVDPRRIAVMGGSYGGFMALAALAFRPEVFTAGVNVYGISNWTRLLANTPDWWEDLRRLLKSEMGDWEADPARFEAISPAFHAGNIRRPLLVLQGANDPRVLPVESEDIVERVRANGVPVEYVVFADEGHGFRKKANQAVAYRTIREFLDRHVRDAPRTAAPAPPAAGAGDAVAAGQ</sequence>
<evidence type="ECO:0000256" key="2">
    <source>
        <dbReference type="ARBA" id="ARBA00022825"/>
    </source>
</evidence>
<dbReference type="SUPFAM" id="SSF53474">
    <property type="entry name" value="alpha/beta-Hydrolases"/>
    <property type="match status" value="1"/>
</dbReference>
<dbReference type="PANTHER" id="PTHR42776">
    <property type="entry name" value="SERINE PEPTIDASE S9 FAMILY MEMBER"/>
    <property type="match status" value="1"/>
</dbReference>
<dbReference type="Gene3D" id="3.40.50.1820">
    <property type="entry name" value="alpha/beta hydrolase"/>
    <property type="match status" value="1"/>
</dbReference>
<feature type="chain" id="PRO_5047137901" evidence="4">
    <location>
        <begin position="24"/>
        <end position="657"/>
    </location>
</feature>
<evidence type="ECO:0000313" key="6">
    <source>
        <dbReference type="EMBL" id="MDH5822282.1"/>
    </source>
</evidence>
<dbReference type="PANTHER" id="PTHR42776:SF27">
    <property type="entry name" value="DIPEPTIDYL PEPTIDASE FAMILY MEMBER 6"/>
    <property type="match status" value="1"/>
</dbReference>
<gene>
    <name evidence="6" type="ORF">QFW77_04665</name>
</gene>
<dbReference type="EC" id="3.4.-.-" evidence="6"/>
<organism evidence="6 7">
    <name type="scientific">Luteimonas endophytica</name>
    <dbReference type="NCBI Taxonomy" id="3042023"/>
    <lineage>
        <taxon>Bacteria</taxon>
        <taxon>Pseudomonadati</taxon>
        <taxon>Pseudomonadota</taxon>
        <taxon>Gammaproteobacteria</taxon>
        <taxon>Lysobacterales</taxon>
        <taxon>Lysobacteraceae</taxon>
        <taxon>Luteimonas</taxon>
    </lineage>
</organism>
<reference evidence="6 7" key="1">
    <citation type="submission" date="2023-04" db="EMBL/GenBank/DDBJ databases">
        <title>Luteimonas endophyticus RD2P54.</title>
        <authorList>
            <person name="Sun J.-Q."/>
        </authorList>
    </citation>
    <scope>NUCLEOTIDE SEQUENCE [LARGE SCALE GENOMIC DNA]</scope>
    <source>
        <strain evidence="6 7">RD2P54</strain>
    </source>
</reference>
<evidence type="ECO:0000256" key="4">
    <source>
        <dbReference type="SAM" id="SignalP"/>
    </source>
</evidence>
<dbReference type="Pfam" id="PF00326">
    <property type="entry name" value="Peptidase_S9"/>
    <property type="match status" value="1"/>
</dbReference>
<proteinExistence type="predicted"/>
<dbReference type="InterPro" id="IPR002470">
    <property type="entry name" value="Peptidase_S9A"/>
</dbReference>
<dbReference type="InterPro" id="IPR015943">
    <property type="entry name" value="WD40/YVTN_repeat-like_dom_sf"/>
</dbReference>
<feature type="region of interest" description="Disordered" evidence="3">
    <location>
        <begin position="638"/>
        <end position="657"/>
    </location>
</feature>
<dbReference type="InterPro" id="IPR001375">
    <property type="entry name" value="Peptidase_S9_cat"/>
</dbReference>
<comment type="caution">
    <text evidence="6">The sequence shown here is derived from an EMBL/GenBank/DDBJ whole genome shotgun (WGS) entry which is preliminary data.</text>
</comment>
<dbReference type="Gene3D" id="2.120.10.30">
    <property type="entry name" value="TolB, C-terminal domain"/>
    <property type="match status" value="1"/>
</dbReference>
<dbReference type="InterPro" id="IPR011659">
    <property type="entry name" value="WD40"/>
</dbReference>
<dbReference type="EMBL" id="JARXRM010000019">
    <property type="protein sequence ID" value="MDH5822282.1"/>
    <property type="molecule type" value="Genomic_DNA"/>
</dbReference>
<evidence type="ECO:0000313" key="7">
    <source>
        <dbReference type="Proteomes" id="UP001156940"/>
    </source>
</evidence>
<dbReference type="Gene3D" id="2.130.10.10">
    <property type="entry name" value="YVTN repeat-like/Quinoprotein amine dehydrogenase"/>
    <property type="match status" value="1"/>
</dbReference>
<dbReference type="GO" id="GO:0016787">
    <property type="term" value="F:hydrolase activity"/>
    <property type="evidence" value="ECO:0007669"/>
    <property type="project" value="UniProtKB-KW"/>
</dbReference>
<dbReference type="RefSeq" id="WP_280573146.1">
    <property type="nucleotide sequence ID" value="NZ_JARXRM010000019.1"/>
</dbReference>
<evidence type="ECO:0000259" key="5">
    <source>
        <dbReference type="Pfam" id="PF00326"/>
    </source>
</evidence>
<keyword evidence="7" id="KW-1185">Reference proteome</keyword>
<dbReference type="SUPFAM" id="SSF82171">
    <property type="entry name" value="DPP6 N-terminal domain-like"/>
    <property type="match status" value="1"/>
</dbReference>
<evidence type="ECO:0000256" key="1">
    <source>
        <dbReference type="ARBA" id="ARBA00022801"/>
    </source>
</evidence>
<name>A0ABT6J631_9GAMM</name>
<keyword evidence="2" id="KW-0645">Protease</keyword>
<keyword evidence="4" id="KW-0732">Signal</keyword>
<feature type="domain" description="Peptidase S9 prolyl oligopeptidase catalytic" evidence="5">
    <location>
        <begin position="424"/>
        <end position="634"/>
    </location>
</feature>
<dbReference type="Pfam" id="PF07676">
    <property type="entry name" value="PD40"/>
    <property type="match status" value="2"/>
</dbReference>
<dbReference type="InterPro" id="IPR029058">
    <property type="entry name" value="AB_hydrolase_fold"/>
</dbReference>
<keyword evidence="2" id="KW-0720">Serine protease</keyword>
<dbReference type="Proteomes" id="UP001156940">
    <property type="component" value="Unassembled WGS sequence"/>
</dbReference>